<dbReference type="EMBL" id="JAVDQY010000001">
    <property type="protein sequence ID" value="MDR6525420.1"/>
    <property type="molecule type" value="Genomic_DNA"/>
</dbReference>
<dbReference type="PROSITE" id="PS51257">
    <property type="entry name" value="PROKAR_LIPOPROTEIN"/>
    <property type="match status" value="1"/>
</dbReference>
<reference evidence="2" key="1">
    <citation type="submission" date="2023-07" db="EMBL/GenBank/DDBJ databases">
        <title>Sorghum-associated microbial communities from plants grown in Nebraska, USA.</title>
        <authorList>
            <person name="Schachtman D."/>
        </authorList>
    </citation>
    <scope>NUCLEOTIDE SEQUENCE</scope>
    <source>
        <strain evidence="2">DS2360</strain>
    </source>
</reference>
<dbReference type="RefSeq" id="WP_309944805.1">
    <property type="nucleotide sequence ID" value="NZ_JAVDQY010000001.1"/>
</dbReference>
<evidence type="ECO:0000313" key="3">
    <source>
        <dbReference type="Proteomes" id="UP001184861"/>
    </source>
</evidence>
<dbReference type="Proteomes" id="UP001184861">
    <property type="component" value="Unassembled WGS sequence"/>
</dbReference>
<feature type="compositionally biased region" description="Basic and acidic residues" evidence="1">
    <location>
        <begin position="63"/>
        <end position="77"/>
    </location>
</feature>
<comment type="caution">
    <text evidence="2">The sequence shown here is derived from an EMBL/GenBank/DDBJ whole genome shotgun (WGS) entry which is preliminary data.</text>
</comment>
<gene>
    <name evidence="2" type="ORF">J2787_000790</name>
</gene>
<sequence>MKKYIPQIILILAVSTTALSCRQNDIMDEPESQIIHNPENRKYFSEKSQDTIRKDINPAADPPIKDTHDWRITENNP</sequence>
<protein>
    <submittedName>
        <fullName evidence="2">Uncharacterized protein</fullName>
    </submittedName>
</protein>
<name>A0AAE3Y7M1_9FLAO</name>
<organism evidence="2 3">
    <name type="scientific">Chryseobacterium rhizosphaerae</name>
    <dbReference type="NCBI Taxonomy" id="395937"/>
    <lineage>
        <taxon>Bacteria</taxon>
        <taxon>Pseudomonadati</taxon>
        <taxon>Bacteroidota</taxon>
        <taxon>Flavobacteriia</taxon>
        <taxon>Flavobacteriales</taxon>
        <taxon>Weeksellaceae</taxon>
        <taxon>Chryseobacterium group</taxon>
        <taxon>Chryseobacterium</taxon>
    </lineage>
</organism>
<evidence type="ECO:0000256" key="1">
    <source>
        <dbReference type="SAM" id="MobiDB-lite"/>
    </source>
</evidence>
<feature type="region of interest" description="Disordered" evidence="1">
    <location>
        <begin position="53"/>
        <end position="77"/>
    </location>
</feature>
<evidence type="ECO:0000313" key="2">
    <source>
        <dbReference type="EMBL" id="MDR6525420.1"/>
    </source>
</evidence>
<dbReference type="AlphaFoldDB" id="A0AAE3Y7M1"/>
<accession>A0AAE3Y7M1</accession>
<proteinExistence type="predicted"/>